<evidence type="ECO:0000259" key="6">
    <source>
        <dbReference type="PROSITE" id="PS51900"/>
    </source>
</evidence>
<dbReference type="Gene3D" id="1.10.150.130">
    <property type="match status" value="1"/>
</dbReference>
<dbReference type="EMBL" id="JACKXD010000002">
    <property type="protein sequence ID" value="MBB6645914.1"/>
    <property type="molecule type" value="Genomic_DNA"/>
</dbReference>
<evidence type="ECO:0000313" key="7">
    <source>
        <dbReference type="EMBL" id="MBB6645914.1"/>
    </source>
</evidence>
<evidence type="ECO:0000256" key="1">
    <source>
        <dbReference type="ARBA" id="ARBA00022908"/>
    </source>
</evidence>
<reference evidence="7 8" key="1">
    <citation type="submission" date="2020-08" db="EMBL/GenBank/DDBJ databases">
        <authorList>
            <person name="Seo M.-J."/>
        </authorList>
    </citation>
    <scope>NUCLEOTIDE SEQUENCE [LARGE SCALE GENOMIC DNA]</scope>
    <source>
        <strain evidence="7 8">MBLA0160</strain>
    </source>
</reference>
<dbReference type="InterPro" id="IPR011010">
    <property type="entry name" value="DNA_brk_join_enz"/>
</dbReference>
<dbReference type="AlphaFoldDB" id="A0A7J9SG20"/>
<comment type="caution">
    <text evidence="7">The sequence shown here is derived from an EMBL/GenBank/DDBJ whole genome shotgun (WGS) entry which is preliminary data.</text>
</comment>
<keyword evidence="3" id="KW-0233">DNA recombination</keyword>
<organism evidence="7 8">
    <name type="scientific">Halobellus ruber</name>
    <dbReference type="NCBI Taxonomy" id="2761102"/>
    <lineage>
        <taxon>Archaea</taxon>
        <taxon>Methanobacteriati</taxon>
        <taxon>Methanobacteriota</taxon>
        <taxon>Stenosarchaea group</taxon>
        <taxon>Halobacteria</taxon>
        <taxon>Halobacteriales</taxon>
        <taxon>Haloferacaceae</taxon>
        <taxon>Halobellus</taxon>
    </lineage>
</organism>
<dbReference type="InterPro" id="IPR044068">
    <property type="entry name" value="CB"/>
</dbReference>
<dbReference type="Pfam" id="PF00589">
    <property type="entry name" value="Phage_integrase"/>
    <property type="match status" value="1"/>
</dbReference>
<evidence type="ECO:0000256" key="4">
    <source>
        <dbReference type="PROSITE-ProRule" id="PRU01248"/>
    </source>
</evidence>
<dbReference type="RefSeq" id="WP_185192278.1">
    <property type="nucleotide sequence ID" value="NZ_JACKXD010000002.1"/>
</dbReference>
<keyword evidence="2 4" id="KW-0238">DNA-binding</keyword>
<dbReference type="CDD" id="cd00397">
    <property type="entry name" value="DNA_BRE_C"/>
    <property type="match status" value="1"/>
</dbReference>
<evidence type="ECO:0000313" key="8">
    <source>
        <dbReference type="Proteomes" id="UP000546257"/>
    </source>
</evidence>
<keyword evidence="1" id="KW-0229">DNA integration</keyword>
<dbReference type="SUPFAM" id="SSF56349">
    <property type="entry name" value="DNA breaking-rejoining enzymes"/>
    <property type="match status" value="1"/>
</dbReference>
<evidence type="ECO:0000256" key="2">
    <source>
        <dbReference type="ARBA" id="ARBA00023125"/>
    </source>
</evidence>
<dbReference type="GO" id="GO:0003677">
    <property type="term" value="F:DNA binding"/>
    <property type="evidence" value="ECO:0007669"/>
    <property type="project" value="UniProtKB-UniRule"/>
</dbReference>
<sequence length="335" mass="39200">MSEELESTTPAEAVEWYLDERESDLSEKSHQNQGYRLKRFLEFCSEHEIEEMNSLTGRDLHRYRTWRSKDIQPVTLQGELQTFRVFLEFCASIEAVEPGLRERVKLPEIDPEQEARDVLIESDRAEEIIDHLERFAYASRDHVIIALLWHTGIRLGSLRTFDVEDFDPDQQCLDLRHQPESDTPLKNKQAAERSIAVGPHYCEVIQDYIDHNRQESTDDHGRHPLITSQYGRLSDPSIRETVYRLTQPCEIGECPHDKDPDTCEWRQHSQRAGCPSSHSPHDIRRGSITQHLRTGTPEEVVGDRSNVSKEILDQHYDERTEREKMQIRRDFIEGM</sequence>
<dbReference type="GO" id="GO:0015074">
    <property type="term" value="P:DNA integration"/>
    <property type="evidence" value="ECO:0007669"/>
    <property type="project" value="UniProtKB-KW"/>
</dbReference>
<name>A0A7J9SG20_9EURY</name>
<feature type="domain" description="Tyr recombinase" evidence="5">
    <location>
        <begin position="105"/>
        <end position="329"/>
    </location>
</feature>
<accession>A0A7J9SG20</accession>
<keyword evidence="8" id="KW-1185">Reference proteome</keyword>
<dbReference type="PROSITE" id="PS51900">
    <property type="entry name" value="CB"/>
    <property type="match status" value="1"/>
</dbReference>
<dbReference type="PROSITE" id="PS51898">
    <property type="entry name" value="TYR_RECOMBINASE"/>
    <property type="match status" value="1"/>
</dbReference>
<dbReference type="InterPro" id="IPR010998">
    <property type="entry name" value="Integrase_recombinase_N"/>
</dbReference>
<evidence type="ECO:0000259" key="5">
    <source>
        <dbReference type="PROSITE" id="PS51898"/>
    </source>
</evidence>
<dbReference type="InterPro" id="IPR050090">
    <property type="entry name" value="Tyrosine_recombinase_XerCD"/>
</dbReference>
<dbReference type="PANTHER" id="PTHR30349">
    <property type="entry name" value="PHAGE INTEGRASE-RELATED"/>
    <property type="match status" value="1"/>
</dbReference>
<dbReference type="InterPro" id="IPR002104">
    <property type="entry name" value="Integrase_catalytic"/>
</dbReference>
<gene>
    <name evidence="7" type="ORF">H5V44_06365</name>
</gene>
<dbReference type="PANTHER" id="PTHR30349:SF41">
    <property type="entry name" value="INTEGRASE_RECOMBINASE PROTEIN MJ0367-RELATED"/>
    <property type="match status" value="1"/>
</dbReference>
<dbReference type="Gene3D" id="1.10.443.10">
    <property type="entry name" value="Intergrase catalytic core"/>
    <property type="match status" value="1"/>
</dbReference>
<dbReference type="Proteomes" id="UP000546257">
    <property type="component" value="Unassembled WGS sequence"/>
</dbReference>
<proteinExistence type="predicted"/>
<dbReference type="GO" id="GO:0006310">
    <property type="term" value="P:DNA recombination"/>
    <property type="evidence" value="ECO:0007669"/>
    <property type="project" value="UniProtKB-KW"/>
</dbReference>
<evidence type="ECO:0000256" key="3">
    <source>
        <dbReference type="ARBA" id="ARBA00023172"/>
    </source>
</evidence>
<protein>
    <submittedName>
        <fullName evidence="7">Site-specific integrase</fullName>
    </submittedName>
</protein>
<feature type="domain" description="Core-binding (CB)" evidence="6">
    <location>
        <begin position="8"/>
        <end position="91"/>
    </location>
</feature>
<dbReference type="InterPro" id="IPR013762">
    <property type="entry name" value="Integrase-like_cat_sf"/>
</dbReference>